<dbReference type="GO" id="GO:0004826">
    <property type="term" value="F:phenylalanine-tRNA ligase activity"/>
    <property type="evidence" value="ECO:0007669"/>
    <property type="project" value="InterPro"/>
</dbReference>
<accession>A0A1I0BDR9</accession>
<dbReference type="EMBL" id="FOHN01000007">
    <property type="protein sequence ID" value="SET05048.1"/>
    <property type="molecule type" value="Genomic_DNA"/>
</dbReference>
<organism evidence="2 3">
    <name type="scientific">[Clostridium] polysaccharolyticum</name>
    <dbReference type="NCBI Taxonomy" id="29364"/>
    <lineage>
        <taxon>Bacteria</taxon>
        <taxon>Bacillati</taxon>
        <taxon>Bacillota</taxon>
        <taxon>Clostridia</taxon>
        <taxon>Lachnospirales</taxon>
        <taxon>Lachnospiraceae</taxon>
    </lineage>
</organism>
<protein>
    <submittedName>
        <fullName evidence="2">B3/B4 domain-containing protein (DNA/RNA-binding domain of Phe-tRNA-synthetase)</fullName>
    </submittedName>
</protein>
<dbReference type="SUPFAM" id="SSF56037">
    <property type="entry name" value="PheT/TilS domain"/>
    <property type="match status" value="1"/>
</dbReference>
<reference evidence="2 3" key="1">
    <citation type="submission" date="2016-10" db="EMBL/GenBank/DDBJ databases">
        <authorList>
            <person name="de Groot N.N."/>
        </authorList>
    </citation>
    <scope>NUCLEOTIDE SEQUENCE [LARGE SCALE GENOMIC DNA]</scope>
    <source>
        <strain evidence="2 3">DSM 1801</strain>
    </source>
</reference>
<dbReference type="AlphaFoldDB" id="A0A1I0BDR9"/>
<feature type="domain" description="B3/B4 tRNA-binding" evidence="1">
    <location>
        <begin position="64"/>
        <end position="221"/>
    </location>
</feature>
<dbReference type="PANTHER" id="PTHR39209">
    <property type="match status" value="1"/>
</dbReference>
<evidence type="ECO:0000259" key="1">
    <source>
        <dbReference type="SMART" id="SM00873"/>
    </source>
</evidence>
<dbReference type="SMART" id="SM00873">
    <property type="entry name" value="B3_4"/>
    <property type="match status" value="1"/>
</dbReference>
<gene>
    <name evidence="2" type="ORF">SAMN04487772_10789</name>
</gene>
<dbReference type="InterPro" id="IPR005146">
    <property type="entry name" value="B3/B4_tRNA-bd"/>
</dbReference>
<dbReference type="RefSeq" id="WP_092477435.1">
    <property type="nucleotide sequence ID" value="NZ_FOHN01000007.1"/>
</dbReference>
<dbReference type="GO" id="GO:0003723">
    <property type="term" value="F:RNA binding"/>
    <property type="evidence" value="ECO:0007669"/>
    <property type="project" value="InterPro"/>
</dbReference>
<evidence type="ECO:0000313" key="3">
    <source>
        <dbReference type="Proteomes" id="UP000199800"/>
    </source>
</evidence>
<keyword evidence="3" id="KW-1185">Reference proteome</keyword>
<dbReference type="STRING" id="29364.SAMN04487772_10789"/>
<dbReference type="Proteomes" id="UP000199800">
    <property type="component" value="Unassembled WGS sequence"/>
</dbReference>
<proteinExistence type="predicted"/>
<sequence length="242" mass="28239">MKIEMDARVAEQYDNVQVGVLIIKQVINEYKGNEEQLDQLLAEQEQKILDDYQGIQIQEKEEIKVWRNVYRQFGAKASKFHCSIENLIRRIISDNNEHHIRRINPVVDIYNAISLKYRLPVGGDNLDAVSEYIKLTIADGTESFYVLHGSEAELVKENEVIYRDSQEVLCRRWNWRECEKTKISEDTKNICLFVEQVGLLQEEEVMDVLKDMASLISKYCGGVFELTVLNKNRLSMVVEEFQ</sequence>
<dbReference type="InterPro" id="IPR020825">
    <property type="entry name" value="Phe-tRNA_synthase-like_B3/B4"/>
</dbReference>
<name>A0A1I0BDR9_9FIRM</name>
<dbReference type="OrthoDB" id="276580at2"/>
<evidence type="ECO:0000313" key="2">
    <source>
        <dbReference type="EMBL" id="SET05048.1"/>
    </source>
</evidence>
<dbReference type="Pfam" id="PF03483">
    <property type="entry name" value="B3_4"/>
    <property type="match status" value="1"/>
</dbReference>
<dbReference type="Gene3D" id="3.50.40.10">
    <property type="entry name" value="Phenylalanyl-trna Synthetase, Chain B, domain 3"/>
    <property type="match status" value="1"/>
</dbReference>
<dbReference type="PANTHER" id="PTHR39209:SF2">
    <property type="entry name" value="CYTOPLASMIC PROTEIN"/>
    <property type="match status" value="1"/>
</dbReference>